<dbReference type="Pfam" id="PF09956">
    <property type="entry name" value="Phage_cement_2"/>
    <property type="match status" value="1"/>
</dbReference>
<evidence type="ECO:0000313" key="2">
    <source>
        <dbReference type="Proteomes" id="UP000095544"/>
    </source>
</evidence>
<dbReference type="GeneID" id="75051337"/>
<dbReference type="InterPro" id="IPR011231">
    <property type="entry name" value="Phage_VT1-Sakai_H0018"/>
</dbReference>
<dbReference type="OrthoDB" id="1976446at2"/>
<dbReference type="STRING" id="39482.ERS852491_00289"/>
<name>A0A173Z4L9_9FIRM</name>
<sequence length="130" mass="13057">MATYLGTTINESPTINLEAGEDIQEAQGKAVIISGGLAITATAGANAIGIIPLSEDEEIKKGSDVTVQVKDIGAWVAGAKIVIGDELTSDADGFAVKAAAGNFITAVALTAAAEAGTIIRVQLIKAGYKA</sequence>
<proteinExistence type="predicted"/>
<accession>A0A173Z4L9</accession>
<organism evidence="1 2">
    <name type="scientific">Faecalicatena contorta</name>
    <dbReference type="NCBI Taxonomy" id="39482"/>
    <lineage>
        <taxon>Bacteria</taxon>
        <taxon>Bacillati</taxon>
        <taxon>Bacillota</taxon>
        <taxon>Clostridia</taxon>
        <taxon>Lachnospirales</taxon>
        <taxon>Lachnospiraceae</taxon>
        <taxon>Faecalicatena</taxon>
    </lineage>
</organism>
<protein>
    <submittedName>
        <fullName evidence="1">Uncharacterized protein</fullName>
    </submittedName>
</protein>
<reference evidence="1 2" key="1">
    <citation type="submission" date="2015-09" db="EMBL/GenBank/DDBJ databases">
        <authorList>
            <consortium name="Pathogen Informatics"/>
        </authorList>
    </citation>
    <scope>NUCLEOTIDE SEQUENCE [LARGE SCALE GENOMIC DNA]</scope>
    <source>
        <strain evidence="1 2">2789STDY5834876</strain>
    </source>
</reference>
<dbReference type="Proteomes" id="UP000095544">
    <property type="component" value="Unassembled WGS sequence"/>
</dbReference>
<dbReference type="EMBL" id="CYZU01000002">
    <property type="protein sequence ID" value="CUN70787.1"/>
    <property type="molecule type" value="Genomic_DNA"/>
</dbReference>
<evidence type="ECO:0000313" key="1">
    <source>
        <dbReference type="EMBL" id="CUN70787.1"/>
    </source>
</evidence>
<gene>
    <name evidence="1" type="ORF">ERS852491_00289</name>
</gene>
<dbReference type="AlphaFoldDB" id="A0A173Z4L9"/>
<dbReference type="RefSeq" id="WP_018595905.1">
    <property type="nucleotide sequence ID" value="NZ_CYZU01000002.1"/>
</dbReference>